<dbReference type="EMBL" id="FOSN01000002">
    <property type="protein sequence ID" value="SFK14447.1"/>
    <property type="molecule type" value="Genomic_DNA"/>
</dbReference>
<dbReference type="SUPFAM" id="SSF50182">
    <property type="entry name" value="Sm-like ribonucleoproteins"/>
    <property type="match status" value="1"/>
</dbReference>
<evidence type="ECO:0000259" key="10">
    <source>
        <dbReference type="Pfam" id="PF00924"/>
    </source>
</evidence>
<dbReference type="InterPro" id="IPR049278">
    <property type="entry name" value="MS_channel_C"/>
</dbReference>
<feature type="transmembrane region" description="Helical" evidence="8">
    <location>
        <begin position="638"/>
        <end position="667"/>
    </location>
</feature>
<keyword evidence="5 8" id="KW-1133">Transmembrane helix</keyword>
<dbReference type="Proteomes" id="UP000198755">
    <property type="component" value="Unassembled WGS sequence"/>
</dbReference>
<accession>A0A1I3X570</accession>
<feature type="domain" description="DUF3772" evidence="11">
    <location>
        <begin position="165"/>
        <end position="224"/>
    </location>
</feature>
<dbReference type="GO" id="GO:0005886">
    <property type="term" value="C:plasma membrane"/>
    <property type="evidence" value="ECO:0007669"/>
    <property type="project" value="UniProtKB-SubCell"/>
</dbReference>
<evidence type="ECO:0000256" key="9">
    <source>
        <dbReference type="SAM" id="SignalP"/>
    </source>
</evidence>
<organism evidence="13 14">
    <name type="scientific">Methylocapsa palsarum</name>
    <dbReference type="NCBI Taxonomy" id="1612308"/>
    <lineage>
        <taxon>Bacteria</taxon>
        <taxon>Pseudomonadati</taxon>
        <taxon>Pseudomonadota</taxon>
        <taxon>Alphaproteobacteria</taxon>
        <taxon>Hyphomicrobiales</taxon>
        <taxon>Beijerinckiaceae</taxon>
        <taxon>Methylocapsa</taxon>
    </lineage>
</organism>
<dbReference type="RefSeq" id="WP_091678652.1">
    <property type="nucleotide sequence ID" value="NZ_FOSN01000002.1"/>
</dbReference>
<feature type="domain" description="Mechanosensitive ion channel MscS C-terminal" evidence="12">
    <location>
        <begin position="732"/>
        <end position="807"/>
    </location>
</feature>
<evidence type="ECO:0000313" key="14">
    <source>
        <dbReference type="Proteomes" id="UP000198755"/>
    </source>
</evidence>
<dbReference type="SUPFAM" id="SSF82861">
    <property type="entry name" value="Mechanosensitive channel protein MscS (YggB), transmembrane region"/>
    <property type="match status" value="1"/>
</dbReference>
<feature type="transmembrane region" description="Helical" evidence="8">
    <location>
        <begin position="318"/>
        <end position="341"/>
    </location>
</feature>
<dbReference type="InterPro" id="IPR010920">
    <property type="entry name" value="LSM_dom_sf"/>
</dbReference>
<keyword evidence="6 8" id="KW-0472">Membrane</keyword>
<feature type="compositionally biased region" description="Low complexity" evidence="7">
    <location>
        <begin position="30"/>
        <end position="57"/>
    </location>
</feature>
<feature type="transmembrane region" description="Helical" evidence="8">
    <location>
        <begin position="614"/>
        <end position="632"/>
    </location>
</feature>
<keyword evidence="3" id="KW-1003">Cell membrane</keyword>
<reference evidence="13 14" key="1">
    <citation type="submission" date="2016-10" db="EMBL/GenBank/DDBJ databases">
        <authorList>
            <person name="de Groot N.N."/>
        </authorList>
    </citation>
    <scope>NUCLEOTIDE SEQUENCE [LARGE SCALE GENOMIC DNA]</scope>
    <source>
        <strain evidence="13 14">NE2</strain>
    </source>
</reference>
<dbReference type="PANTHER" id="PTHR30347:SF9">
    <property type="entry name" value="MINICONDUCTANCE MECHANOSENSITIVE CHANNEL MSCM"/>
    <property type="match status" value="1"/>
</dbReference>
<feature type="transmembrane region" description="Helical" evidence="8">
    <location>
        <begin position="434"/>
        <end position="457"/>
    </location>
</feature>
<evidence type="ECO:0000256" key="7">
    <source>
        <dbReference type="SAM" id="MobiDB-lite"/>
    </source>
</evidence>
<dbReference type="Pfam" id="PF12607">
    <property type="entry name" value="DUF3772"/>
    <property type="match status" value="1"/>
</dbReference>
<dbReference type="GO" id="GO:0008381">
    <property type="term" value="F:mechanosensitive monoatomic ion channel activity"/>
    <property type="evidence" value="ECO:0007669"/>
    <property type="project" value="UniProtKB-ARBA"/>
</dbReference>
<feature type="chain" id="PRO_5011561107" evidence="9">
    <location>
        <begin position="22"/>
        <end position="846"/>
    </location>
</feature>
<feature type="region of interest" description="Disordered" evidence="7">
    <location>
        <begin position="21"/>
        <end position="76"/>
    </location>
</feature>
<dbReference type="Gene3D" id="3.30.70.100">
    <property type="match status" value="1"/>
</dbReference>
<evidence type="ECO:0000256" key="8">
    <source>
        <dbReference type="SAM" id="Phobius"/>
    </source>
</evidence>
<evidence type="ECO:0000256" key="4">
    <source>
        <dbReference type="ARBA" id="ARBA00022692"/>
    </source>
</evidence>
<dbReference type="AlphaFoldDB" id="A0A1I3X570"/>
<evidence type="ECO:0000256" key="2">
    <source>
        <dbReference type="ARBA" id="ARBA00008017"/>
    </source>
</evidence>
<dbReference type="Pfam" id="PF21082">
    <property type="entry name" value="MS_channel_3rd"/>
    <property type="match status" value="1"/>
</dbReference>
<evidence type="ECO:0000259" key="11">
    <source>
        <dbReference type="Pfam" id="PF12607"/>
    </source>
</evidence>
<sequence>MKRIARALVCFAALWGAPAIGKSPDPAKPPAAAANSASAPKATPAPASNASGNAAPKPAAPAAPPEAPIGPDLDKSSAALKDIGASLEKSELTDADLQALRQRLDPIAASAAAAIDKLTPRLAAIQSGLDQLGPKPADDAAPESPAVTADRDDQQKTFNETQELLKRARLIAVQTEQTSAIITAKRRALFTRSLFERAQSITSPSLWQAVWNEAPDYFRAARQEFLNWIGNINSQLDGQRKQMFWGSLALIVAFYAPLAALARRFYTRSKSVADPSRFLKILGVWWIFLKIALPSVAAIYVVRLLFDTFDLTNDRLQPFFTAVTGGVLRVAFMAGLARGIFAPTRPKWRLPNFGNVLSDKIVRLAIAVAVIVSLTRILEALNDLIGASLAFSVALRSLGVLLAAITLAIGLWGIGSEAEQDECLGPQVNEHRDWFSLARVLCWAVAITDFAAVLSGYASFGSFVVDQLVWVAGIGCILFMSTMLIDELTATSFQPNTRIGLRLTISFGFHPNSIELIGALIAGAMRLALFTFAAFLILAPWGLQSSDVPLDFRAAFFGFKIGDVTVSLSSVAIAAGVFSLAYAIIHSVQRWIESSLLPRTTLDDGLRNSITTSLGYLGFLVALSLSLSYLGLSLEKLAILAGALSVGIGFGLQSIVNNFVSGLIILWERAVRVGDWIVVGSDQGYVRRINIRSTEIETFDRAQVIIPNSNLVSGIVKNLVRNDRTGRLVIPLTVSGGADPGKVREVLIAVAKSHDLVLKIPAPQILFTSMSASALSFDLAVFVADVENLTRVRSDLHFEIFKRFQEEKFFASAPAAPQKVLITGVQIEPSPQADEAGPGPRNAANG</sequence>
<feature type="transmembrane region" description="Helical" evidence="8">
    <location>
        <begin position="469"/>
        <end position="493"/>
    </location>
</feature>
<keyword evidence="4 8" id="KW-0812">Transmembrane</keyword>
<proteinExistence type="inferred from homology"/>
<feature type="region of interest" description="Disordered" evidence="7">
    <location>
        <begin position="129"/>
        <end position="153"/>
    </location>
</feature>
<dbReference type="Gene3D" id="2.30.30.60">
    <property type="match status" value="1"/>
</dbReference>
<evidence type="ECO:0000313" key="13">
    <source>
        <dbReference type="EMBL" id="SFK14447.1"/>
    </source>
</evidence>
<evidence type="ECO:0000256" key="1">
    <source>
        <dbReference type="ARBA" id="ARBA00004651"/>
    </source>
</evidence>
<dbReference type="OrthoDB" id="9799209at2"/>
<keyword evidence="14" id="KW-1185">Reference proteome</keyword>
<feature type="transmembrane region" description="Helical" evidence="8">
    <location>
        <begin position="561"/>
        <end position="585"/>
    </location>
</feature>
<feature type="signal peptide" evidence="9">
    <location>
        <begin position="1"/>
        <end position="21"/>
    </location>
</feature>
<feature type="transmembrane region" description="Helical" evidence="8">
    <location>
        <begin position="243"/>
        <end position="262"/>
    </location>
</feature>
<evidence type="ECO:0000256" key="6">
    <source>
        <dbReference type="ARBA" id="ARBA00023136"/>
    </source>
</evidence>
<comment type="subcellular location">
    <subcellularLocation>
        <location evidence="1">Cell membrane</location>
        <topology evidence="1">Multi-pass membrane protein</topology>
    </subcellularLocation>
</comment>
<feature type="domain" description="Mechanosensitive ion channel MscS" evidence="10">
    <location>
        <begin position="655"/>
        <end position="721"/>
    </location>
</feature>
<comment type="similarity">
    <text evidence="2">Belongs to the MscS (TC 1.A.23) family.</text>
</comment>
<dbReference type="InterPro" id="IPR006685">
    <property type="entry name" value="MscS_channel_2nd"/>
</dbReference>
<keyword evidence="9" id="KW-0732">Signal</keyword>
<dbReference type="InterPro" id="IPR011014">
    <property type="entry name" value="MscS_channel_TM-2"/>
</dbReference>
<feature type="transmembrane region" description="Helical" evidence="8">
    <location>
        <begin position="384"/>
        <end position="414"/>
    </location>
</feature>
<dbReference type="STRING" id="1612308.SAMN05444581_102355"/>
<name>A0A1I3X570_9HYPH</name>
<evidence type="ECO:0000259" key="12">
    <source>
        <dbReference type="Pfam" id="PF21082"/>
    </source>
</evidence>
<dbReference type="InterPro" id="IPR052702">
    <property type="entry name" value="MscS-like_channel"/>
</dbReference>
<dbReference type="SUPFAM" id="SSF82689">
    <property type="entry name" value="Mechanosensitive channel protein MscS (YggB), C-terminal domain"/>
    <property type="match status" value="1"/>
</dbReference>
<feature type="transmembrane region" description="Helical" evidence="8">
    <location>
        <begin position="361"/>
        <end position="378"/>
    </location>
</feature>
<gene>
    <name evidence="13" type="ORF">SAMN05444581_102355</name>
</gene>
<dbReference type="InterPro" id="IPR022249">
    <property type="entry name" value="DUF3772"/>
</dbReference>
<dbReference type="Pfam" id="PF00924">
    <property type="entry name" value="MS_channel_2nd"/>
    <property type="match status" value="1"/>
</dbReference>
<dbReference type="Gene3D" id="1.10.287.1260">
    <property type="match status" value="1"/>
</dbReference>
<feature type="compositionally biased region" description="Pro residues" evidence="7">
    <location>
        <begin position="58"/>
        <end position="68"/>
    </location>
</feature>
<feature type="transmembrane region" description="Helical" evidence="8">
    <location>
        <begin position="514"/>
        <end position="541"/>
    </location>
</feature>
<evidence type="ECO:0000256" key="3">
    <source>
        <dbReference type="ARBA" id="ARBA00022475"/>
    </source>
</evidence>
<dbReference type="InterPro" id="IPR011066">
    <property type="entry name" value="MscS_channel_C_sf"/>
</dbReference>
<protein>
    <submittedName>
        <fullName evidence="13">Small-conductance mechanosensitive channel</fullName>
    </submittedName>
</protein>
<evidence type="ECO:0000256" key="5">
    <source>
        <dbReference type="ARBA" id="ARBA00022989"/>
    </source>
</evidence>
<dbReference type="PANTHER" id="PTHR30347">
    <property type="entry name" value="POTASSIUM CHANNEL RELATED"/>
    <property type="match status" value="1"/>
</dbReference>
<feature type="transmembrane region" description="Helical" evidence="8">
    <location>
        <begin position="283"/>
        <end position="306"/>
    </location>
</feature>
<dbReference type="InterPro" id="IPR023408">
    <property type="entry name" value="MscS_beta-dom_sf"/>
</dbReference>